<dbReference type="Proteomes" id="UP000659654">
    <property type="component" value="Unassembled WGS sequence"/>
</dbReference>
<keyword evidence="1" id="KW-0812">Transmembrane</keyword>
<keyword evidence="1" id="KW-0472">Membrane</keyword>
<feature type="transmembrane region" description="Helical" evidence="1">
    <location>
        <begin position="58"/>
        <end position="80"/>
    </location>
</feature>
<feature type="transmembrane region" description="Helical" evidence="1">
    <location>
        <begin position="129"/>
        <end position="151"/>
    </location>
</feature>
<dbReference type="AlphaFoldDB" id="A0A1I7SRZ3"/>
<dbReference type="Gene3D" id="1.20.1070.10">
    <property type="entry name" value="Rhodopsin 7-helix transmembrane proteins"/>
    <property type="match status" value="1"/>
</dbReference>
<evidence type="ECO:0000313" key="3">
    <source>
        <dbReference type="Proteomes" id="UP000095284"/>
    </source>
</evidence>
<dbReference type="SUPFAM" id="SSF81321">
    <property type="entry name" value="Family A G protein-coupled receptor-like"/>
    <property type="match status" value="1"/>
</dbReference>
<dbReference type="PANTHER" id="PTHR23021">
    <property type="entry name" value="SERPENTINE RECEPTOR, CLASS T"/>
    <property type="match status" value="1"/>
</dbReference>
<gene>
    <name evidence="2" type="ORF">BXYJ_LOCUS5205</name>
</gene>
<protein>
    <submittedName>
        <fullName evidence="2">(pine wood nematode) hypothetical protein</fullName>
    </submittedName>
</protein>
<evidence type="ECO:0000313" key="2">
    <source>
        <dbReference type="EMBL" id="CAD5217788.1"/>
    </source>
</evidence>
<keyword evidence="1" id="KW-1133">Transmembrane helix</keyword>
<sequence length="321" mass="36626">MYNCTFIKMNELMPIEERRNVAYGIVIGLLAFIFVWLYLFCLYALTRREVRDKSCYKIMIMLAIYDLITLPTTGLVAAYQSISGVTFCDAPITFYVIGMFTLGAWMGYTYATVILALNRVFFTSRIREYFDGTYIYGWLCVPLFFSLYAMWSFHPAIYTPIVGGYIFNPFTGVLDVGDDHSYDNPQHTVSNFAFIMGLPSIYLYFYLKNKYFLKKGMSAGNSTGNTERERSLFIQCVLLSSLVCAATVGYTLMQIMPVPTWYICLSHFLWVVMQGCPPIIFLTMNKTIRNILWRSISPKNLSTVGPASNSHGSTAKVSIRK</sequence>
<feature type="transmembrane region" description="Helical" evidence="1">
    <location>
        <begin position="92"/>
        <end position="117"/>
    </location>
</feature>
<dbReference type="EMBL" id="CAJFDI010000002">
    <property type="protein sequence ID" value="CAD5217788.1"/>
    <property type="molecule type" value="Genomic_DNA"/>
</dbReference>
<feature type="transmembrane region" description="Helical" evidence="1">
    <location>
        <begin position="259"/>
        <end position="284"/>
    </location>
</feature>
<feature type="transmembrane region" description="Helical" evidence="1">
    <location>
        <begin position="189"/>
        <end position="207"/>
    </location>
</feature>
<dbReference type="OrthoDB" id="5859255at2759"/>
<dbReference type="Proteomes" id="UP000095284">
    <property type="component" value="Unplaced"/>
</dbReference>
<organism evidence="3 5">
    <name type="scientific">Bursaphelenchus xylophilus</name>
    <name type="common">Pinewood nematode worm</name>
    <name type="synonym">Aphelenchoides xylophilus</name>
    <dbReference type="NCBI Taxonomy" id="6326"/>
    <lineage>
        <taxon>Eukaryota</taxon>
        <taxon>Metazoa</taxon>
        <taxon>Ecdysozoa</taxon>
        <taxon>Nematoda</taxon>
        <taxon>Chromadorea</taxon>
        <taxon>Rhabditida</taxon>
        <taxon>Tylenchina</taxon>
        <taxon>Tylenchomorpha</taxon>
        <taxon>Aphelenchoidea</taxon>
        <taxon>Aphelenchoididae</taxon>
        <taxon>Bursaphelenchus</taxon>
    </lineage>
</organism>
<reference evidence="5" key="1">
    <citation type="submission" date="2016-11" db="UniProtKB">
        <authorList>
            <consortium name="WormBaseParasite"/>
        </authorList>
    </citation>
    <scope>IDENTIFICATION</scope>
</reference>
<dbReference type="SMR" id="A0A1I7SRZ3"/>
<dbReference type="Proteomes" id="UP000582659">
    <property type="component" value="Unassembled WGS sequence"/>
</dbReference>
<proteinExistence type="predicted"/>
<keyword evidence="4" id="KW-1185">Reference proteome</keyword>
<dbReference type="InterPro" id="IPR019425">
    <property type="entry name" value="7TM_GPCR_serpentine_rcpt_Srt"/>
</dbReference>
<feature type="transmembrane region" description="Helical" evidence="1">
    <location>
        <begin position="20"/>
        <end position="46"/>
    </location>
</feature>
<evidence type="ECO:0000313" key="4">
    <source>
        <dbReference type="Proteomes" id="UP000659654"/>
    </source>
</evidence>
<dbReference type="EMBL" id="CAJFCV020000002">
    <property type="protein sequence ID" value="CAG9101684.1"/>
    <property type="molecule type" value="Genomic_DNA"/>
</dbReference>
<feature type="transmembrane region" description="Helical" evidence="1">
    <location>
        <begin position="232"/>
        <end position="253"/>
    </location>
</feature>
<evidence type="ECO:0000256" key="1">
    <source>
        <dbReference type="SAM" id="Phobius"/>
    </source>
</evidence>
<dbReference type="Pfam" id="PF10321">
    <property type="entry name" value="7TM_GPCR_Srt"/>
    <property type="match status" value="1"/>
</dbReference>
<evidence type="ECO:0000313" key="5">
    <source>
        <dbReference type="WBParaSite" id="BXY_1581000.1"/>
    </source>
</evidence>
<reference evidence="2" key="2">
    <citation type="submission" date="2020-09" db="EMBL/GenBank/DDBJ databases">
        <authorList>
            <person name="Kikuchi T."/>
        </authorList>
    </citation>
    <scope>NUCLEOTIDE SEQUENCE</scope>
    <source>
        <strain evidence="2">Ka4C1</strain>
    </source>
</reference>
<dbReference type="WBParaSite" id="BXY_1581000.1">
    <property type="protein sequence ID" value="BXY_1581000.1"/>
    <property type="gene ID" value="BXY_1581000"/>
</dbReference>
<accession>A0A1I7SRZ3</accession>
<name>A0A1I7SRZ3_BURXY</name>